<proteinExistence type="predicted"/>
<reference evidence="1 2" key="2">
    <citation type="journal article" date="2022" name="Mol. Ecol. Resour.">
        <title>The genomes of chicory, endive, great burdock and yacon provide insights into Asteraceae paleo-polyploidization history and plant inulin production.</title>
        <authorList>
            <person name="Fan W."/>
            <person name="Wang S."/>
            <person name="Wang H."/>
            <person name="Wang A."/>
            <person name="Jiang F."/>
            <person name="Liu H."/>
            <person name="Zhao H."/>
            <person name="Xu D."/>
            <person name="Zhang Y."/>
        </authorList>
    </citation>
    <scope>NUCLEOTIDE SEQUENCE [LARGE SCALE GENOMIC DNA]</scope>
    <source>
        <strain evidence="2">cv. Yunnan</strain>
        <tissue evidence="1">Leaves</tissue>
    </source>
</reference>
<name>A0ACB9J344_9ASTR</name>
<comment type="caution">
    <text evidence="1">The sequence shown here is derived from an EMBL/GenBank/DDBJ whole genome shotgun (WGS) entry which is preliminary data.</text>
</comment>
<evidence type="ECO:0000313" key="2">
    <source>
        <dbReference type="Proteomes" id="UP001056120"/>
    </source>
</evidence>
<dbReference type="Proteomes" id="UP001056120">
    <property type="component" value="Linkage Group LG06"/>
</dbReference>
<sequence length="491" mass="54926">MEMMEAEEQEASVADHEESTTTVALMAIGEASSSSTEDKVEPLRIAALSYKENEKQYKDSIETLKKDKRDYSLKISDQQFHLDVAYKGLEKRNNEITKVQNEILQLKGNIEKLKNSRFVVEHYESVVTQVNGLGLGTNAIPPPVSGKFVNELIYIDLSSLDESSSQDDSSNKDDSLSKDDSTSDEEFFTASDHRSENTCPEGVVSKELLGEHKVKKNIVIDCDNCILTEPDIIKSNEKLKMMLYGGYKNINQVKKEAFSAHYGLGYQENMKKYYIPKSQSASSQTTVHQTTSPVHHAESSNPQRRRRNKRLRKLEQLAGIQSGEASTSSPSASECKLTVPVKLKKRFWNKTSKSSQSPGPNGCSRHMTGNMALLQDVKPFRGGYVAFASEKGGSITCQCVVSNGCVSFDNVNYCEQLKHNMLSVSQMCDKEYSVMFDKSECMILKPRFEVPEDWILMRAPRTNDTYQIDMSVATTTSSVATCLLTKMTVCL</sequence>
<protein>
    <submittedName>
        <fullName evidence="1">Uncharacterized protein</fullName>
    </submittedName>
</protein>
<accession>A0ACB9J344</accession>
<gene>
    <name evidence="1" type="ORF">L1987_18734</name>
</gene>
<dbReference type="EMBL" id="CM042023">
    <property type="protein sequence ID" value="KAI3813995.1"/>
    <property type="molecule type" value="Genomic_DNA"/>
</dbReference>
<reference evidence="2" key="1">
    <citation type="journal article" date="2022" name="Mol. Ecol. Resour.">
        <title>The genomes of chicory, endive, great burdock and yacon provide insights into Asteraceae palaeo-polyploidization history and plant inulin production.</title>
        <authorList>
            <person name="Fan W."/>
            <person name="Wang S."/>
            <person name="Wang H."/>
            <person name="Wang A."/>
            <person name="Jiang F."/>
            <person name="Liu H."/>
            <person name="Zhao H."/>
            <person name="Xu D."/>
            <person name="Zhang Y."/>
        </authorList>
    </citation>
    <scope>NUCLEOTIDE SEQUENCE [LARGE SCALE GENOMIC DNA]</scope>
    <source>
        <strain evidence="2">cv. Yunnan</strain>
    </source>
</reference>
<organism evidence="1 2">
    <name type="scientific">Smallanthus sonchifolius</name>
    <dbReference type="NCBI Taxonomy" id="185202"/>
    <lineage>
        <taxon>Eukaryota</taxon>
        <taxon>Viridiplantae</taxon>
        <taxon>Streptophyta</taxon>
        <taxon>Embryophyta</taxon>
        <taxon>Tracheophyta</taxon>
        <taxon>Spermatophyta</taxon>
        <taxon>Magnoliopsida</taxon>
        <taxon>eudicotyledons</taxon>
        <taxon>Gunneridae</taxon>
        <taxon>Pentapetalae</taxon>
        <taxon>asterids</taxon>
        <taxon>campanulids</taxon>
        <taxon>Asterales</taxon>
        <taxon>Asteraceae</taxon>
        <taxon>Asteroideae</taxon>
        <taxon>Heliantheae alliance</taxon>
        <taxon>Millerieae</taxon>
        <taxon>Smallanthus</taxon>
    </lineage>
</organism>
<evidence type="ECO:0000313" key="1">
    <source>
        <dbReference type="EMBL" id="KAI3813995.1"/>
    </source>
</evidence>
<keyword evidence="2" id="KW-1185">Reference proteome</keyword>